<dbReference type="EMBL" id="CP059404">
    <property type="protein sequence ID" value="QNE90570.1"/>
    <property type="molecule type" value="Genomic_DNA"/>
</dbReference>
<dbReference type="AlphaFoldDB" id="A0A7G7CSK4"/>
<dbReference type="Gene3D" id="3.40.50.300">
    <property type="entry name" value="P-loop containing nucleotide triphosphate hydrolases"/>
    <property type="match status" value="1"/>
</dbReference>
<dbReference type="KEGG" id="cik:H0194_07355"/>
<gene>
    <name evidence="1" type="ORF">H0194_07355</name>
</gene>
<dbReference type="SUPFAM" id="SSF52540">
    <property type="entry name" value="P-loop containing nucleoside triphosphate hydrolases"/>
    <property type="match status" value="1"/>
</dbReference>
<evidence type="ECO:0008006" key="3">
    <source>
        <dbReference type="Google" id="ProtNLM"/>
    </source>
</evidence>
<proteinExistence type="predicted"/>
<organism evidence="1 2">
    <name type="scientific">Corynebacterium incognita</name>
    <dbReference type="NCBI Taxonomy" id="2754725"/>
    <lineage>
        <taxon>Bacteria</taxon>
        <taxon>Bacillati</taxon>
        <taxon>Actinomycetota</taxon>
        <taxon>Actinomycetes</taxon>
        <taxon>Mycobacteriales</taxon>
        <taxon>Corynebacteriaceae</taxon>
        <taxon>Corynebacterium</taxon>
    </lineage>
</organism>
<keyword evidence="2" id="KW-1185">Reference proteome</keyword>
<evidence type="ECO:0000313" key="1">
    <source>
        <dbReference type="EMBL" id="QNE90570.1"/>
    </source>
</evidence>
<accession>A0A7G7CSK4</accession>
<sequence length="200" mass="22335">MQGHFAHCGAVSVLIDGPSGAGKTSLASELSRILSRCVRSYDSSLAGDLNAHTSSATTPAFDVQMVHLDDFYPGWGGLAEGSAMVASDVFSPEKPGFWRWDWKNNQRGQWHNIELDRTRRRCLIVEGVGAVTAANEKAAREFGGVIKVFVDGPMDQRKKRALGRDPEYAQWFDMWAEQESDHFDKLVDDDVQIDVVWCWN</sequence>
<dbReference type="InterPro" id="IPR027417">
    <property type="entry name" value="P-loop_NTPase"/>
</dbReference>
<dbReference type="Proteomes" id="UP000515743">
    <property type="component" value="Chromosome"/>
</dbReference>
<name>A0A7G7CSK4_9CORY</name>
<reference evidence="1 2" key="1">
    <citation type="submission" date="2020-07" db="EMBL/GenBank/DDBJ databases">
        <title>Complete genome and description of Corynebacterium incognita strain Marseille-Q3630 sp. nov.</title>
        <authorList>
            <person name="Boxberger M."/>
        </authorList>
    </citation>
    <scope>NUCLEOTIDE SEQUENCE [LARGE SCALE GENOMIC DNA]</scope>
    <source>
        <strain evidence="1 2">Marseille-Q3630</strain>
    </source>
</reference>
<evidence type="ECO:0000313" key="2">
    <source>
        <dbReference type="Proteomes" id="UP000515743"/>
    </source>
</evidence>
<protein>
    <recommendedName>
        <fullName evidence="3">Uridine kinase</fullName>
    </recommendedName>
</protein>